<dbReference type="Proteomes" id="UP000230340">
    <property type="component" value="Unassembled WGS sequence"/>
</dbReference>
<dbReference type="SUPFAM" id="SSF82771">
    <property type="entry name" value="GIY-YIG endonuclease"/>
    <property type="match status" value="1"/>
</dbReference>
<proteinExistence type="predicted"/>
<dbReference type="PROSITE" id="PS50164">
    <property type="entry name" value="GIY_YIG"/>
    <property type="match status" value="1"/>
</dbReference>
<dbReference type="InterPro" id="IPR035901">
    <property type="entry name" value="GIY-YIG_endonuc_sf"/>
</dbReference>
<evidence type="ECO:0000259" key="1">
    <source>
        <dbReference type="PROSITE" id="PS50164"/>
    </source>
</evidence>
<accession>A0A2H0XES8</accession>
<dbReference type="EMBL" id="PEYT01000004">
    <property type="protein sequence ID" value="PIS23392.1"/>
    <property type="molecule type" value="Genomic_DNA"/>
</dbReference>
<dbReference type="Pfam" id="PF01541">
    <property type="entry name" value="GIY-YIG"/>
    <property type="match status" value="1"/>
</dbReference>
<feature type="domain" description="GIY-YIG" evidence="1">
    <location>
        <begin position="1"/>
        <end position="55"/>
    </location>
</feature>
<name>A0A2H0XES8_UNCKA</name>
<dbReference type="Gene3D" id="3.40.1440.10">
    <property type="entry name" value="GIY-YIG endonuclease"/>
    <property type="match status" value="1"/>
</dbReference>
<sequence length="55" mass="6605">MFYVYVLKSKETGRLYVGFTTDLRKRIKKHLIGGVYTTKRMGEIELVFYEAYVYE</sequence>
<evidence type="ECO:0000313" key="2">
    <source>
        <dbReference type="EMBL" id="PIS23392.1"/>
    </source>
</evidence>
<reference evidence="3" key="1">
    <citation type="submission" date="2017-09" db="EMBL/GenBank/DDBJ databases">
        <title>Depth-based differentiation of microbial function through sediment-hosted aquifers and enrichment of novel symbionts in the deep terrestrial subsurface.</title>
        <authorList>
            <person name="Probst A.J."/>
            <person name="Ladd B."/>
            <person name="Jarett J.K."/>
            <person name="Geller-Mcgrath D.E."/>
            <person name="Sieber C.M.K."/>
            <person name="Emerson J.B."/>
            <person name="Anantharaman K."/>
            <person name="Thomas B.C."/>
            <person name="Malmstrom R."/>
            <person name="Stieglmeier M."/>
            <person name="Klingl A."/>
            <person name="Woyke T."/>
            <person name="Ryan C.M."/>
            <person name="Banfield J.F."/>
        </authorList>
    </citation>
    <scope>NUCLEOTIDE SEQUENCE [LARGE SCALE GENOMIC DNA]</scope>
</reference>
<evidence type="ECO:0000313" key="3">
    <source>
        <dbReference type="Proteomes" id="UP000230340"/>
    </source>
</evidence>
<protein>
    <recommendedName>
        <fullName evidence="1">GIY-YIG domain-containing protein</fullName>
    </recommendedName>
</protein>
<dbReference type="AlphaFoldDB" id="A0A2H0XES8"/>
<dbReference type="InterPro" id="IPR000305">
    <property type="entry name" value="GIY-YIG_endonuc"/>
</dbReference>
<comment type="caution">
    <text evidence="2">The sequence shown here is derived from an EMBL/GenBank/DDBJ whole genome shotgun (WGS) entry which is preliminary data.</text>
</comment>
<gene>
    <name evidence="2" type="ORF">COT49_00900</name>
</gene>
<organism evidence="2 3">
    <name type="scientific">candidate division WWE3 bacterium CG08_land_8_20_14_0_20_40_13</name>
    <dbReference type="NCBI Taxonomy" id="1975084"/>
    <lineage>
        <taxon>Bacteria</taxon>
        <taxon>Katanobacteria</taxon>
    </lineage>
</organism>